<evidence type="ECO:0000313" key="3">
    <source>
        <dbReference type="EMBL" id="CAE7208390.1"/>
    </source>
</evidence>
<gene>
    <name evidence="3" type="primary">cmdD</name>
    <name evidence="3" type="ORF">SNAT2548_LOCUS6792</name>
</gene>
<dbReference type="Pfam" id="PF00668">
    <property type="entry name" value="Condensation"/>
    <property type="match status" value="1"/>
</dbReference>
<dbReference type="InterPro" id="IPR016181">
    <property type="entry name" value="Acyl_CoA_acyltransferase"/>
</dbReference>
<accession>A0A812JH03</accession>
<evidence type="ECO:0000256" key="1">
    <source>
        <dbReference type="SAM" id="MobiDB-lite"/>
    </source>
</evidence>
<dbReference type="Pfam" id="PF13508">
    <property type="entry name" value="Acetyltransf_7"/>
    <property type="match status" value="1"/>
</dbReference>
<dbReference type="AlphaFoldDB" id="A0A812JH03"/>
<feature type="region of interest" description="Disordered" evidence="1">
    <location>
        <begin position="109"/>
        <end position="129"/>
    </location>
</feature>
<feature type="region of interest" description="Disordered" evidence="1">
    <location>
        <begin position="64"/>
        <end position="96"/>
    </location>
</feature>
<dbReference type="SUPFAM" id="SSF52777">
    <property type="entry name" value="CoA-dependent acyltransferases"/>
    <property type="match status" value="2"/>
</dbReference>
<organism evidence="3 4">
    <name type="scientific">Symbiodinium natans</name>
    <dbReference type="NCBI Taxonomy" id="878477"/>
    <lineage>
        <taxon>Eukaryota</taxon>
        <taxon>Sar</taxon>
        <taxon>Alveolata</taxon>
        <taxon>Dinophyceae</taxon>
        <taxon>Suessiales</taxon>
        <taxon>Symbiodiniaceae</taxon>
        <taxon>Symbiodinium</taxon>
    </lineage>
</organism>
<dbReference type="GO" id="GO:0043041">
    <property type="term" value="P:amino acid activation for nonribosomal peptide biosynthetic process"/>
    <property type="evidence" value="ECO:0007669"/>
    <property type="project" value="TreeGrafter"/>
</dbReference>
<dbReference type="OrthoDB" id="419689at2759"/>
<dbReference type="InterPro" id="IPR023213">
    <property type="entry name" value="CAT-like_dom_sf"/>
</dbReference>
<sequence length="640" mass="70088">MDVNQVDYCNETPIFYAVQNNKLETAATVVYLLKCGASLGINNSSLESPESLASVEMARDLRARIEEWGEPSQPTTPSKKRKRREEDEPSAAEGPRAFENWVAKRARLPKSHKSNAKKEKPKPQAPEVVAENATHQIELIREEFLEQVRELEKGLVTDQVGLFKTQLFVRACRSADYCAALGAYATDSDFFKQYSNIIERRGTFGSLVLVAVDKSSGRVVGFCHADAGNNELLIGHLKVHSEHQQKGVGKLLMAAAETKALSSGWAFESVAVRVLHVNSRAQQIFFRMGFDIRDEPAPETTISLLSMCIKMVRRAQHVPEATMKSVAEFQEGKLPDSQTGPAKRLRLAGASTANPSLKRQGPLLRLVFFHGKVESKTRHAVALTVHNAVCDGWSMNMLLQDILALAVGGSVPERPAPSVNARVGNEAEEAKRWRQAMEGFRCPPELEATTPETVGPRRLKMTWGRLSEAAAAMRLMPSALLLASWTLVYARASRRYDLAMGTVLSGREAVGEDALGCALSLLPLRLRLTDEWQTVQSFAAEVQRGLLGLIASPLEASLSQIRGWSGLPNGRPLFDCAWLFDNAPALPSNLLEKTGLELISEVEIPALGEVAETPELRLARRGDRIIAALSGKLPGAAAAF</sequence>
<dbReference type="Proteomes" id="UP000604046">
    <property type="component" value="Unassembled WGS sequence"/>
</dbReference>
<dbReference type="GO" id="GO:0044550">
    <property type="term" value="P:secondary metabolite biosynthetic process"/>
    <property type="evidence" value="ECO:0007669"/>
    <property type="project" value="TreeGrafter"/>
</dbReference>
<evidence type="ECO:0000259" key="2">
    <source>
        <dbReference type="PROSITE" id="PS51186"/>
    </source>
</evidence>
<proteinExistence type="predicted"/>
<comment type="caution">
    <text evidence="3">The sequence shown here is derived from an EMBL/GenBank/DDBJ whole genome shotgun (WGS) entry which is preliminary data.</text>
</comment>
<keyword evidence="4" id="KW-1185">Reference proteome</keyword>
<reference evidence="3" key="1">
    <citation type="submission" date="2021-02" db="EMBL/GenBank/DDBJ databases">
        <authorList>
            <person name="Dougan E. K."/>
            <person name="Rhodes N."/>
            <person name="Thang M."/>
            <person name="Chan C."/>
        </authorList>
    </citation>
    <scope>NUCLEOTIDE SEQUENCE</scope>
</reference>
<dbReference type="InterPro" id="IPR036770">
    <property type="entry name" value="Ankyrin_rpt-contain_sf"/>
</dbReference>
<dbReference type="GO" id="GO:0005737">
    <property type="term" value="C:cytoplasm"/>
    <property type="evidence" value="ECO:0007669"/>
    <property type="project" value="TreeGrafter"/>
</dbReference>
<dbReference type="Gene3D" id="3.30.559.10">
    <property type="entry name" value="Chloramphenicol acetyltransferase-like domain"/>
    <property type="match status" value="1"/>
</dbReference>
<dbReference type="InterPro" id="IPR001242">
    <property type="entry name" value="Condensation_dom"/>
</dbReference>
<feature type="domain" description="N-acetyltransferase" evidence="2">
    <location>
        <begin position="167"/>
        <end position="312"/>
    </location>
</feature>
<dbReference type="PANTHER" id="PTHR45527">
    <property type="entry name" value="NONRIBOSOMAL PEPTIDE SYNTHETASE"/>
    <property type="match status" value="1"/>
</dbReference>
<dbReference type="EMBL" id="CAJNDS010000457">
    <property type="protein sequence ID" value="CAE7208390.1"/>
    <property type="molecule type" value="Genomic_DNA"/>
</dbReference>
<dbReference type="PANTHER" id="PTHR45527:SF1">
    <property type="entry name" value="FATTY ACID SYNTHASE"/>
    <property type="match status" value="1"/>
</dbReference>
<protein>
    <submittedName>
        <fullName evidence="3">CmdD protein</fullName>
    </submittedName>
</protein>
<dbReference type="GO" id="GO:0031177">
    <property type="term" value="F:phosphopantetheine binding"/>
    <property type="evidence" value="ECO:0007669"/>
    <property type="project" value="TreeGrafter"/>
</dbReference>
<evidence type="ECO:0000313" key="4">
    <source>
        <dbReference type="Proteomes" id="UP000604046"/>
    </source>
</evidence>
<dbReference type="Gene3D" id="3.30.559.30">
    <property type="entry name" value="Nonribosomal peptide synthetase, condensation domain"/>
    <property type="match status" value="1"/>
</dbReference>
<dbReference type="Gene3D" id="1.25.40.20">
    <property type="entry name" value="Ankyrin repeat-containing domain"/>
    <property type="match status" value="1"/>
</dbReference>
<dbReference type="CDD" id="cd04301">
    <property type="entry name" value="NAT_SF"/>
    <property type="match status" value="1"/>
</dbReference>
<dbReference type="Gene3D" id="3.40.630.30">
    <property type="match status" value="1"/>
</dbReference>
<dbReference type="InterPro" id="IPR000182">
    <property type="entry name" value="GNAT_dom"/>
</dbReference>
<dbReference type="SUPFAM" id="SSF48403">
    <property type="entry name" value="Ankyrin repeat"/>
    <property type="match status" value="1"/>
</dbReference>
<dbReference type="GO" id="GO:0016747">
    <property type="term" value="F:acyltransferase activity, transferring groups other than amino-acyl groups"/>
    <property type="evidence" value="ECO:0007669"/>
    <property type="project" value="InterPro"/>
</dbReference>
<dbReference type="PROSITE" id="PS51186">
    <property type="entry name" value="GNAT"/>
    <property type="match status" value="1"/>
</dbReference>
<name>A0A812JH03_9DINO</name>
<dbReference type="SUPFAM" id="SSF55729">
    <property type="entry name" value="Acyl-CoA N-acyltransferases (Nat)"/>
    <property type="match status" value="1"/>
</dbReference>